<sequence>MHRKHRLSKNEDYIKVYKKGKSLANRFFVFYIFDRKDAQPFRLGISVSKKVGNAVIRNQVKRYVKAVIENYIEAMPVGKDFVLIARNPANKINYHETKDAIGHLLKKSKVVDKL</sequence>
<dbReference type="STRING" id="1390249.BHU72_12750"/>
<comment type="caution">
    <text evidence="9">The sequence shown here is derived from an EMBL/GenBank/DDBJ whole genome shotgun (WGS) entry which is preliminary data.</text>
</comment>
<evidence type="ECO:0000256" key="4">
    <source>
        <dbReference type="ARBA" id="ARBA00022759"/>
    </source>
</evidence>
<comment type="catalytic activity">
    <reaction evidence="7">
        <text>Endonucleolytic cleavage of RNA, removing 5'-extranucleotides from tRNA precursor.</text>
        <dbReference type="EC" id="3.1.26.5"/>
    </reaction>
</comment>
<evidence type="ECO:0000256" key="3">
    <source>
        <dbReference type="ARBA" id="ARBA00022722"/>
    </source>
</evidence>
<comment type="similarity">
    <text evidence="7">Belongs to the RnpA family.</text>
</comment>
<dbReference type="PANTHER" id="PTHR33992:SF1">
    <property type="entry name" value="RIBONUCLEASE P PROTEIN COMPONENT"/>
    <property type="match status" value="1"/>
</dbReference>
<dbReference type="GO" id="GO:0042781">
    <property type="term" value="F:3'-tRNA processing endoribonuclease activity"/>
    <property type="evidence" value="ECO:0007669"/>
    <property type="project" value="TreeGrafter"/>
</dbReference>
<dbReference type="Gene3D" id="3.30.230.10">
    <property type="match status" value="1"/>
</dbReference>
<dbReference type="InterPro" id="IPR020539">
    <property type="entry name" value="RNase_P_CS"/>
</dbReference>
<dbReference type="InterPro" id="IPR020568">
    <property type="entry name" value="Ribosomal_Su5_D2-typ_SF"/>
</dbReference>
<evidence type="ECO:0000313" key="10">
    <source>
        <dbReference type="Proteomes" id="UP000095255"/>
    </source>
</evidence>
<dbReference type="GO" id="GO:0030677">
    <property type="term" value="C:ribonuclease P complex"/>
    <property type="evidence" value="ECO:0007669"/>
    <property type="project" value="TreeGrafter"/>
</dbReference>
<evidence type="ECO:0000256" key="8">
    <source>
        <dbReference type="NCBIfam" id="TIGR00188"/>
    </source>
</evidence>
<dbReference type="OrthoDB" id="9810867at2"/>
<keyword evidence="2 7" id="KW-0819">tRNA processing</keyword>
<dbReference type="InterPro" id="IPR000100">
    <property type="entry name" value="RNase_P"/>
</dbReference>
<evidence type="ECO:0000256" key="2">
    <source>
        <dbReference type="ARBA" id="ARBA00022694"/>
    </source>
</evidence>
<evidence type="ECO:0000256" key="6">
    <source>
        <dbReference type="ARBA" id="ARBA00022884"/>
    </source>
</evidence>
<dbReference type="AlphaFoldDB" id="A0A1E5L8T9"/>
<dbReference type="FunFam" id="3.30.230.10:FF:000021">
    <property type="entry name" value="Ribonuclease P protein component"/>
    <property type="match status" value="1"/>
</dbReference>
<keyword evidence="5 7" id="KW-0378">Hydrolase</keyword>
<comment type="function">
    <text evidence="1 7">RNaseP catalyzes the removal of the 5'-leader sequence from pre-tRNA to produce the mature 5'-terminus. It can also cleave other RNA substrates such as 4.5S RNA. The protein component plays an auxiliary but essential role in vivo by binding to the 5'-leader sequence and broadening the substrate specificity of the ribozyme.</text>
</comment>
<dbReference type="NCBIfam" id="TIGR00188">
    <property type="entry name" value="rnpA"/>
    <property type="match status" value="1"/>
</dbReference>
<keyword evidence="3 7" id="KW-0540">Nuclease</keyword>
<evidence type="ECO:0000256" key="5">
    <source>
        <dbReference type="ARBA" id="ARBA00022801"/>
    </source>
</evidence>
<reference evidence="9 10" key="1">
    <citation type="submission" date="2016-09" db="EMBL/GenBank/DDBJ databases">
        <title>Desulfuribacillus arsenicus sp. nov., an obligately anaerobic, dissimilatory arsenic- and antimonate-reducing bacterium isolated from anoxic sediments.</title>
        <authorList>
            <person name="Abin C.A."/>
            <person name="Hollibaugh J.T."/>
        </authorList>
    </citation>
    <scope>NUCLEOTIDE SEQUENCE [LARGE SCALE GENOMIC DNA]</scope>
    <source>
        <strain evidence="9 10">MLFW-2</strain>
    </source>
</reference>
<dbReference type="InterPro" id="IPR014721">
    <property type="entry name" value="Ribsml_uS5_D2-typ_fold_subgr"/>
</dbReference>
<dbReference type="PROSITE" id="PS00648">
    <property type="entry name" value="RIBONUCLEASE_P"/>
    <property type="match status" value="1"/>
</dbReference>
<dbReference type="EMBL" id="MJAT01000003">
    <property type="protein sequence ID" value="OEH86478.1"/>
    <property type="molecule type" value="Genomic_DNA"/>
</dbReference>
<organism evidence="9 10">
    <name type="scientific">Desulfuribacillus stibiiarsenatis</name>
    <dbReference type="NCBI Taxonomy" id="1390249"/>
    <lineage>
        <taxon>Bacteria</taxon>
        <taxon>Bacillati</taxon>
        <taxon>Bacillota</taxon>
        <taxon>Desulfuribacillia</taxon>
        <taxon>Desulfuribacillales</taxon>
        <taxon>Desulfuribacillaceae</taxon>
        <taxon>Desulfuribacillus</taxon>
    </lineage>
</organism>
<accession>A0A1E5L8T9</accession>
<dbReference type="HAMAP" id="MF_00227">
    <property type="entry name" value="RNase_P"/>
    <property type="match status" value="1"/>
</dbReference>
<comment type="subunit">
    <text evidence="7">Consists of a catalytic RNA component (M1 or rnpB) and a protein subunit.</text>
</comment>
<evidence type="ECO:0000313" key="9">
    <source>
        <dbReference type="EMBL" id="OEH86478.1"/>
    </source>
</evidence>
<name>A0A1E5L8T9_9FIRM</name>
<gene>
    <name evidence="7" type="primary">rnpA</name>
    <name evidence="9" type="ORF">BHU72_12750</name>
</gene>
<protein>
    <recommendedName>
        <fullName evidence="7 8">Ribonuclease P protein component</fullName>
        <shortName evidence="7">RNase P protein</shortName>
        <shortName evidence="7">RNaseP protein</shortName>
        <ecNumber evidence="7 8">3.1.26.5</ecNumber>
    </recommendedName>
    <alternativeName>
        <fullName evidence="7">Protein C5</fullName>
    </alternativeName>
</protein>
<dbReference type="Proteomes" id="UP000095255">
    <property type="component" value="Unassembled WGS sequence"/>
</dbReference>
<keyword evidence="10" id="KW-1185">Reference proteome</keyword>
<dbReference type="GO" id="GO:0001682">
    <property type="term" value="P:tRNA 5'-leader removal"/>
    <property type="evidence" value="ECO:0007669"/>
    <property type="project" value="UniProtKB-UniRule"/>
</dbReference>
<dbReference type="GO" id="GO:0000049">
    <property type="term" value="F:tRNA binding"/>
    <property type="evidence" value="ECO:0007669"/>
    <property type="project" value="UniProtKB-UniRule"/>
</dbReference>
<dbReference type="SUPFAM" id="SSF54211">
    <property type="entry name" value="Ribosomal protein S5 domain 2-like"/>
    <property type="match status" value="1"/>
</dbReference>
<dbReference type="EC" id="3.1.26.5" evidence="7 8"/>
<dbReference type="GO" id="GO:0004526">
    <property type="term" value="F:ribonuclease P activity"/>
    <property type="evidence" value="ECO:0007669"/>
    <property type="project" value="UniProtKB-UniRule"/>
</dbReference>
<keyword evidence="6 7" id="KW-0694">RNA-binding</keyword>
<dbReference type="RefSeq" id="WP_069701073.1">
    <property type="nucleotide sequence ID" value="NZ_MJAT01000003.1"/>
</dbReference>
<keyword evidence="4 7" id="KW-0255">Endonuclease</keyword>
<dbReference type="Pfam" id="PF00825">
    <property type="entry name" value="Ribonuclease_P"/>
    <property type="match status" value="1"/>
</dbReference>
<evidence type="ECO:0000256" key="7">
    <source>
        <dbReference type="HAMAP-Rule" id="MF_00227"/>
    </source>
</evidence>
<proteinExistence type="inferred from homology"/>
<dbReference type="PANTHER" id="PTHR33992">
    <property type="entry name" value="RIBONUCLEASE P PROTEIN COMPONENT"/>
    <property type="match status" value="1"/>
</dbReference>
<evidence type="ECO:0000256" key="1">
    <source>
        <dbReference type="ARBA" id="ARBA00002663"/>
    </source>
</evidence>